<sequence length="179" mass="19530">MKDYLKEIDQEVSTTLDQIDRASLADAIAMIMNGKRVFVDGEGRSGFIGKCFAMRMMHLGFTSYVIGETNTPHFKKDDVLVSISGSGKTGSLLLHTKKAKKFGVKVIAVTTDSEAPLAKQADKIIKVHATTRGALGHRESVQLLGSLFDQSVHLLLDDICLVISHEKKISNAEATANHF</sequence>
<evidence type="ECO:0000313" key="4">
    <source>
        <dbReference type="Proteomes" id="UP000032552"/>
    </source>
</evidence>
<dbReference type="PROSITE" id="PS51464">
    <property type="entry name" value="SIS"/>
    <property type="match status" value="1"/>
</dbReference>
<proteinExistence type="inferred from homology"/>
<dbReference type="InterPro" id="IPR001347">
    <property type="entry name" value="SIS_dom"/>
</dbReference>
<dbReference type="RefSeq" id="WP_045625464.1">
    <property type="nucleotide sequence ID" value="NZ_BAYM01000096.1"/>
</dbReference>
<organism evidence="3 4">
    <name type="scientific">Lacticaseibacillus paracasei NRIC 0644</name>
    <dbReference type="NCBI Taxonomy" id="1435038"/>
    <lineage>
        <taxon>Bacteria</taxon>
        <taxon>Bacillati</taxon>
        <taxon>Bacillota</taxon>
        <taxon>Bacilli</taxon>
        <taxon>Lactobacillales</taxon>
        <taxon>Lactobacillaceae</taxon>
        <taxon>Lacticaseibacillus</taxon>
    </lineage>
</organism>
<feature type="domain" description="SIS" evidence="2">
    <location>
        <begin position="27"/>
        <end position="161"/>
    </location>
</feature>
<dbReference type="PANTHER" id="PTHR43443:SF1">
    <property type="entry name" value="3-HEXULOSE-6-PHOSPHATE ISOMERASE"/>
    <property type="match status" value="1"/>
</dbReference>
<gene>
    <name evidence="3" type="ORF">LC0644_1692</name>
</gene>
<accession>A0A0C9QEP8</accession>
<dbReference type="EMBL" id="BAYM01000096">
    <property type="protein sequence ID" value="GAN37103.1"/>
    <property type="molecule type" value="Genomic_DNA"/>
</dbReference>
<dbReference type="GO" id="GO:0097367">
    <property type="term" value="F:carbohydrate derivative binding"/>
    <property type="evidence" value="ECO:0007669"/>
    <property type="project" value="InterPro"/>
</dbReference>
<dbReference type="CDD" id="cd05005">
    <property type="entry name" value="SIS_PHI"/>
    <property type="match status" value="1"/>
</dbReference>
<dbReference type="SUPFAM" id="SSF53697">
    <property type="entry name" value="SIS domain"/>
    <property type="match status" value="1"/>
</dbReference>
<evidence type="ECO:0000256" key="1">
    <source>
        <dbReference type="ARBA" id="ARBA00009235"/>
    </source>
</evidence>
<dbReference type="AlphaFoldDB" id="A0A0C9QEP8"/>
<dbReference type="GO" id="GO:1901135">
    <property type="term" value="P:carbohydrate derivative metabolic process"/>
    <property type="evidence" value="ECO:0007669"/>
    <property type="project" value="InterPro"/>
</dbReference>
<protein>
    <recommendedName>
        <fullName evidence="2">SIS domain-containing protein</fullName>
    </recommendedName>
</protein>
<dbReference type="Pfam" id="PF01380">
    <property type="entry name" value="SIS"/>
    <property type="match status" value="1"/>
</dbReference>
<comment type="caution">
    <text evidence="3">The sequence shown here is derived from an EMBL/GenBank/DDBJ whole genome shotgun (WGS) entry which is preliminary data.</text>
</comment>
<dbReference type="GO" id="GO:0016853">
    <property type="term" value="F:isomerase activity"/>
    <property type="evidence" value="ECO:0007669"/>
    <property type="project" value="InterPro"/>
</dbReference>
<dbReference type="Proteomes" id="UP000032552">
    <property type="component" value="Unassembled WGS sequence"/>
</dbReference>
<dbReference type="InterPro" id="IPR017552">
    <property type="entry name" value="PHI/rmpB"/>
</dbReference>
<dbReference type="InterPro" id="IPR046348">
    <property type="entry name" value="SIS_dom_sf"/>
</dbReference>
<reference evidence="4" key="1">
    <citation type="submission" date="2014-05" db="EMBL/GenBank/DDBJ databases">
        <title>Whole genome sequencing of Lactobacillus casei NRIC0644.</title>
        <authorList>
            <person name="Atarashi H."/>
            <person name="Yoshida Y."/>
            <person name="Fujimura S."/>
            <person name="Tanaka N."/>
            <person name="Shiwa Y."/>
            <person name="Yoshikawa H."/>
            <person name="Okada S."/>
            <person name="Nakagawa J."/>
        </authorList>
    </citation>
    <scope>NUCLEOTIDE SEQUENCE [LARGE SCALE GENOMIC DNA]</scope>
    <source>
        <strain evidence="4">NRIC0644</strain>
    </source>
</reference>
<evidence type="ECO:0000313" key="3">
    <source>
        <dbReference type="EMBL" id="GAN37103.1"/>
    </source>
</evidence>
<dbReference type="NCBIfam" id="TIGR03127">
    <property type="entry name" value="RuMP_HxlB"/>
    <property type="match status" value="1"/>
</dbReference>
<evidence type="ECO:0000259" key="2">
    <source>
        <dbReference type="PROSITE" id="PS51464"/>
    </source>
</evidence>
<dbReference type="PANTHER" id="PTHR43443">
    <property type="entry name" value="3-HEXULOSE-6-PHOSPHATE ISOMERASE"/>
    <property type="match status" value="1"/>
</dbReference>
<dbReference type="Gene3D" id="3.40.50.10490">
    <property type="entry name" value="Glucose-6-phosphate isomerase like protein, domain 1"/>
    <property type="match status" value="1"/>
</dbReference>
<comment type="similarity">
    <text evidence="1">Belongs to the SIS family. PHI subfamily.</text>
</comment>
<name>A0A0C9QEP8_LACPA</name>